<keyword evidence="8" id="KW-1185">Reference proteome</keyword>
<keyword evidence="3 6" id="KW-0812">Transmembrane</keyword>
<name>Q312F9_OLEA2</name>
<dbReference type="PANTHER" id="PTHR30086">
    <property type="entry name" value="ARGININE EXPORTER PROTEIN ARGO"/>
    <property type="match status" value="1"/>
</dbReference>
<dbReference type="RefSeq" id="WP_011367362.1">
    <property type="nucleotide sequence ID" value="NC_007519.1"/>
</dbReference>
<dbReference type="Proteomes" id="UP000002710">
    <property type="component" value="Chromosome"/>
</dbReference>
<keyword evidence="5 6" id="KW-0472">Membrane</keyword>
<gene>
    <name evidence="7" type="ordered locus">Dde_1388</name>
</gene>
<feature type="transmembrane region" description="Helical" evidence="6">
    <location>
        <begin position="82"/>
        <end position="103"/>
    </location>
</feature>
<dbReference type="eggNOG" id="COG1280">
    <property type="taxonomic scope" value="Bacteria"/>
</dbReference>
<keyword evidence="2" id="KW-1003">Cell membrane</keyword>
<reference evidence="7 8" key="1">
    <citation type="journal article" date="2011" name="J. Bacteriol.">
        <title>Complete genome sequence and updated annotation of Desulfovibrio alaskensis G20.</title>
        <authorList>
            <person name="Hauser L.J."/>
            <person name="Land M.L."/>
            <person name="Brown S.D."/>
            <person name="Larimer F."/>
            <person name="Keller K.L."/>
            <person name="Rapp-Giles B.J."/>
            <person name="Price M.N."/>
            <person name="Lin M."/>
            <person name="Bruce D.C."/>
            <person name="Detter J.C."/>
            <person name="Tapia R."/>
            <person name="Han C.S."/>
            <person name="Goodwin L.A."/>
            <person name="Cheng J.F."/>
            <person name="Pitluck S."/>
            <person name="Copeland A."/>
            <person name="Lucas S."/>
            <person name="Nolan M."/>
            <person name="Lapidus A.L."/>
            <person name="Palumbo A.V."/>
            <person name="Wall J.D."/>
        </authorList>
    </citation>
    <scope>NUCLEOTIDE SEQUENCE [LARGE SCALE GENOMIC DNA]</scope>
    <source>
        <strain evidence="8">ATCC BAA 1058 / DSM 17464 / G20</strain>
    </source>
</reference>
<dbReference type="HOGENOM" id="CLU_079569_3_1_7"/>
<feature type="transmembrane region" description="Helical" evidence="6">
    <location>
        <begin position="6"/>
        <end position="30"/>
    </location>
</feature>
<evidence type="ECO:0000256" key="3">
    <source>
        <dbReference type="ARBA" id="ARBA00022692"/>
    </source>
</evidence>
<dbReference type="Pfam" id="PF01810">
    <property type="entry name" value="LysE"/>
    <property type="match status" value="1"/>
</dbReference>
<dbReference type="PANTHER" id="PTHR30086:SF20">
    <property type="entry name" value="ARGININE EXPORTER PROTEIN ARGO-RELATED"/>
    <property type="match status" value="1"/>
</dbReference>
<feature type="transmembrane region" description="Helical" evidence="6">
    <location>
        <begin position="167"/>
        <end position="187"/>
    </location>
</feature>
<feature type="transmembrane region" description="Helical" evidence="6">
    <location>
        <begin position="51"/>
        <end position="76"/>
    </location>
</feature>
<evidence type="ECO:0000256" key="1">
    <source>
        <dbReference type="ARBA" id="ARBA00004651"/>
    </source>
</evidence>
<dbReference type="STRING" id="207559.Dde_1388"/>
<evidence type="ECO:0000313" key="8">
    <source>
        <dbReference type="Proteomes" id="UP000002710"/>
    </source>
</evidence>
<dbReference type="GO" id="GO:0005886">
    <property type="term" value="C:plasma membrane"/>
    <property type="evidence" value="ECO:0007669"/>
    <property type="project" value="UniProtKB-SubCell"/>
</dbReference>
<keyword evidence="4 6" id="KW-1133">Transmembrane helix</keyword>
<evidence type="ECO:0000256" key="5">
    <source>
        <dbReference type="ARBA" id="ARBA00023136"/>
    </source>
</evidence>
<accession>Q312F9</accession>
<evidence type="ECO:0000256" key="2">
    <source>
        <dbReference type="ARBA" id="ARBA00022475"/>
    </source>
</evidence>
<dbReference type="EMBL" id="CP000112">
    <property type="protein sequence ID" value="ABB38187.1"/>
    <property type="molecule type" value="Genomic_DNA"/>
</dbReference>
<protein>
    <submittedName>
        <fullName evidence="7">Lysine exporter protein (LYSE/YGGA)</fullName>
    </submittedName>
</protein>
<dbReference type="InterPro" id="IPR001123">
    <property type="entry name" value="LeuE-type"/>
</dbReference>
<organism evidence="7 8">
    <name type="scientific">Oleidesulfovibrio alaskensis (strain ATCC BAA-1058 / DSM 17464 / G20)</name>
    <name type="common">Desulfovibrio alaskensis</name>
    <dbReference type="NCBI Taxonomy" id="207559"/>
    <lineage>
        <taxon>Bacteria</taxon>
        <taxon>Pseudomonadati</taxon>
        <taxon>Thermodesulfobacteriota</taxon>
        <taxon>Desulfovibrionia</taxon>
        <taxon>Desulfovibrionales</taxon>
        <taxon>Desulfovibrionaceae</taxon>
        <taxon>Oleidesulfovibrio</taxon>
    </lineage>
</organism>
<dbReference type="AlphaFoldDB" id="Q312F9"/>
<dbReference type="KEGG" id="dde:Dde_1388"/>
<proteinExistence type="predicted"/>
<dbReference type="GO" id="GO:0015171">
    <property type="term" value="F:amino acid transmembrane transporter activity"/>
    <property type="evidence" value="ECO:0007669"/>
    <property type="project" value="TreeGrafter"/>
</dbReference>
<feature type="transmembrane region" description="Helical" evidence="6">
    <location>
        <begin position="207"/>
        <end position="224"/>
    </location>
</feature>
<sequence>MPAESLWSLLAAAGPELAMLAGIAVVLTVTPGPDTFLVLRNALTGGSRCGFMTACGIASGLLFHALLAGLGLSAVLVHSAQAYAVVRWCGAAYLIWLGVKALAGVRRAGGLRAGPADEAAPAPALQAEAPGRRKAYCEGLVTNVLNPKVAVFYLAVLPQIMGARPEIWRAVWFAAAHLAATVLWFALLSKGCGRAGRLLRPVVMRRLDAAAGGLMLLFGVRLALEQGR</sequence>
<comment type="subcellular location">
    <subcellularLocation>
        <location evidence="1">Cell membrane</location>
        <topology evidence="1">Multi-pass membrane protein</topology>
    </subcellularLocation>
</comment>
<evidence type="ECO:0000256" key="4">
    <source>
        <dbReference type="ARBA" id="ARBA00022989"/>
    </source>
</evidence>
<evidence type="ECO:0000256" key="6">
    <source>
        <dbReference type="SAM" id="Phobius"/>
    </source>
</evidence>
<evidence type="ECO:0000313" key="7">
    <source>
        <dbReference type="EMBL" id="ABB38187.1"/>
    </source>
</evidence>
<dbReference type="PIRSF" id="PIRSF006324">
    <property type="entry name" value="LeuE"/>
    <property type="match status" value="1"/>
</dbReference>